<proteinExistence type="predicted"/>
<keyword evidence="1" id="KW-1133">Transmembrane helix</keyword>
<protein>
    <recommendedName>
        <fullName evidence="4">DUF5050 domain-containing protein</fullName>
    </recommendedName>
</protein>
<evidence type="ECO:0000313" key="2">
    <source>
        <dbReference type="EMBL" id="MDV0441122.1"/>
    </source>
</evidence>
<dbReference type="RefSeq" id="WP_338093514.1">
    <property type="nucleotide sequence ID" value="NZ_JAWDKA010000001.1"/>
</dbReference>
<keyword evidence="1" id="KW-0472">Membrane</keyword>
<evidence type="ECO:0000256" key="1">
    <source>
        <dbReference type="SAM" id="Phobius"/>
    </source>
</evidence>
<comment type="caution">
    <text evidence="2">The sequence shown here is derived from an EMBL/GenBank/DDBJ whole genome shotgun (WGS) entry which is preliminary data.</text>
</comment>
<sequence>MEVDLIMGSKLLFTFIFSLLIIMCLPTALALEVKTLSEPQIIHESTPDYFVRLSVSDDRYIVMPEFHLKKDKKGRVHLYDLSQHSLSTIPESLSAAGSNVVVANGVIYFIGTNGFYSYIPESNTLVKLDISVSSGGNGFATDGVHFINWYGNYWPRDLTFMLYNFQTGEKKQIFPGGYPDPNNPMFLSGDYFVYSDSGMLVADPSKRYLYAYNISSGETTTLPKENGYSQYLENIWGDTIVYSLFSLVDNEYPDPLQYRMLNLKTHEKEPLILPNGIHPSQIYPPHALMSQWDEGTGVITVKLVEVDLPPIVRSTIVSQMEEQTLSPQPTQTGTPLGMTVGLIAFALACVLAVLWRKK</sequence>
<name>A0AAE4S8V5_9EURY</name>
<evidence type="ECO:0000313" key="3">
    <source>
        <dbReference type="Proteomes" id="UP001273136"/>
    </source>
</evidence>
<dbReference type="Proteomes" id="UP001273136">
    <property type="component" value="Unassembled WGS sequence"/>
</dbReference>
<dbReference type="AlphaFoldDB" id="A0AAE4S8V5"/>
<feature type="transmembrane region" description="Helical" evidence="1">
    <location>
        <begin position="336"/>
        <end position="355"/>
    </location>
</feature>
<keyword evidence="1" id="KW-0812">Transmembrane</keyword>
<gene>
    <name evidence="2" type="ORF">McpAg1_03010</name>
</gene>
<dbReference type="EMBL" id="JAWDKA010000001">
    <property type="protein sequence ID" value="MDV0441122.1"/>
    <property type="molecule type" value="Genomic_DNA"/>
</dbReference>
<organism evidence="2 3">
    <name type="scientific">Methanorbis furvi</name>
    <dbReference type="NCBI Taxonomy" id="3028299"/>
    <lineage>
        <taxon>Archaea</taxon>
        <taxon>Methanobacteriati</taxon>
        <taxon>Methanobacteriota</taxon>
        <taxon>Stenosarchaea group</taxon>
        <taxon>Methanomicrobia</taxon>
        <taxon>Methanomicrobiales</taxon>
        <taxon>Methanocorpusculaceae</taxon>
        <taxon>Methanorbis</taxon>
    </lineage>
</organism>
<keyword evidence="3" id="KW-1185">Reference proteome</keyword>
<accession>A0AAE4S8V5</accession>
<evidence type="ECO:0008006" key="4">
    <source>
        <dbReference type="Google" id="ProtNLM"/>
    </source>
</evidence>
<dbReference type="SUPFAM" id="SSF69304">
    <property type="entry name" value="Tricorn protease N-terminal domain"/>
    <property type="match status" value="1"/>
</dbReference>
<reference evidence="2" key="1">
    <citation type="submission" date="2023-06" db="EMBL/GenBank/DDBJ databases">
        <title>Genome sequence of Methancorpusculaceae sp. Ag1.</title>
        <authorList>
            <person name="Protasov E."/>
            <person name="Platt K."/>
            <person name="Poehlein A."/>
            <person name="Daniel R."/>
            <person name="Brune A."/>
        </authorList>
    </citation>
    <scope>NUCLEOTIDE SEQUENCE</scope>
    <source>
        <strain evidence="2">Ag1</strain>
    </source>
</reference>